<name>A0ACB9N081_BAUVA</name>
<protein>
    <submittedName>
        <fullName evidence="1">Uncharacterized protein</fullName>
    </submittedName>
</protein>
<gene>
    <name evidence="1" type="ORF">L6164_021574</name>
</gene>
<keyword evidence="2" id="KW-1185">Reference proteome</keyword>
<accession>A0ACB9N081</accession>
<evidence type="ECO:0000313" key="1">
    <source>
        <dbReference type="EMBL" id="KAI4329291.1"/>
    </source>
</evidence>
<proteinExistence type="predicted"/>
<reference evidence="1 2" key="1">
    <citation type="journal article" date="2022" name="DNA Res.">
        <title>Chromosomal-level genome assembly of the orchid tree Bauhinia variegata (Leguminosae; Cercidoideae) supports the allotetraploid origin hypothesis of Bauhinia.</title>
        <authorList>
            <person name="Zhong Y."/>
            <person name="Chen Y."/>
            <person name="Zheng D."/>
            <person name="Pang J."/>
            <person name="Liu Y."/>
            <person name="Luo S."/>
            <person name="Meng S."/>
            <person name="Qian L."/>
            <person name="Wei D."/>
            <person name="Dai S."/>
            <person name="Zhou R."/>
        </authorList>
    </citation>
    <scope>NUCLEOTIDE SEQUENCE [LARGE SCALE GENOMIC DNA]</scope>
    <source>
        <strain evidence="1">BV-YZ2020</strain>
    </source>
</reference>
<sequence length="217" mass="23725">MGTFKLRNFTLVSLHLLLFTCNLTFTRAQLVANPFEGEICKWVSCGQGICQATDTFPGFQCNCAPGWTKFKIGNFEFPSCALPNCHVSLQCGNGDSSPPPPSLLNLNLSDPCTFTMCLDGSCEKNGTEFRCQCRQGSANLMNNPKFPCFKKCSLGGDCHDLDLGFGLFDMQPPPPSTPPQQNSTSPAPGLGEMLSCSRHIRMLIAIVQIATVFLRWI</sequence>
<comment type="caution">
    <text evidence="1">The sequence shown here is derived from an EMBL/GenBank/DDBJ whole genome shotgun (WGS) entry which is preliminary data.</text>
</comment>
<organism evidence="1 2">
    <name type="scientific">Bauhinia variegata</name>
    <name type="common">Purple orchid tree</name>
    <name type="synonym">Phanera variegata</name>
    <dbReference type="NCBI Taxonomy" id="167791"/>
    <lineage>
        <taxon>Eukaryota</taxon>
        <taxon>Viridiplantae</taxon>
        <taxon>Streptophyta</taxon>
        <taxon>Embryophyta</taxon>
        <taxon>Tracheophyta</taxon>
        <taxon>Spermatophyta</taxon>
        <taxon>Magnoliopsida</taxon>
        <taxon>eudicotyledons</taxon>
        <taxon>Gunneridae</taxon>
        <taxon>Pentapetalae</taxon>
        <taxon>rosids</taxon>
        <taxon>fabids</taxon>
        <taxon>Fabales</taxon>
        <taxon>Fabaceae</taxon>
        <taxon>Cercidoideae</taxon>
        <taxon>Cercideae</taxon>
        <taxon>Bauhiniinae</taxon>
        <taxon>Bauhinia</taxon>
    </lineage>
</organism>
<dbReference type="EMBL" id="CM039433">
    <property type="protein sequence ID" value="KAI4329291.1"/>
    <property type="molecule type" value="Genomic_DNA"/>
</dbReference>
<evidence type="ECO:0000313" key="2">
    <source>
        <dbReference type="Proteomes" id="UP000828941"/>
    </source>
</evidence>
<dbReference type="Proteomes" id="UP000828941">
    <property type="component" value="Chromosome 8"/>
</dbReference>